<dbReference type="InterPro" id="IPR011257">
    <property type="entry name" value="DNA_glycosylase"/>
</dbReference>
<dbReference type="RefSeq" id="WP_182122210.1">
    <property type="nucleotide sequence ID" value="NZ_CP059567.1"/>
</dbReference>
<dbReference type="GO" id="GO:0008725">
    <property type="term" value="F:DNA-3-methyladenine glycosylase activity"/>
    <property type="evidence" value="ECO:0007669"/>
    <property type="project" value="InterPro"/>
</dbReference>
<sequence>MSYCDHISTLPEDDPNRHYHDSEYGFPLYDDRELFGRLLLEINQAGLSWTLMLRKAAAFRAAYAGFNIAAVAAFGEADRARLLADAGIVRNRLKIHAAIHNAAVILDLQRQHGSFRAWLDAHHPQTLPEWVKLFKRTFKFTGPEITREFLMSTGYLKGAHRPSCPVYARIEAANPPWLQAERAQQSIRTGQA</sequence>
<name>A0A7D7N3H6_9NEIS</name>
<evidence type="ECO:0000256" key="1">
    <source>
        <dbReference type="PIRSR" id="PIRSR605019-1"/>
    </source>
</evidence>
<feature type="binding site" evidence="1">
    <location>
        <position position="4"/>
    </location>
    <ligand>
        <name>Zn(2+)</name>
        <dbReference type="ChEBI" id="CHEBI:29105"/>
    </ligand>
</feature>
<feature type="binding site" evidence="1">
    <location>
        <position position="20"/>
    </location>
    <ligand>
        <name>Zn(2+)</name>
        <dbReference type="ChEBI" id="CHEBI:29105"/>
    </ligand>
</feature>
<dbReference type="InterPro" id="IPR052891">
    <property type="entry name" value="DNA-3mA_glycosylase"/>
</dbReference>
<dbReference type="GO" id="GO:0006284">
    <property type="term" value="P:base-excision repair"/>
    <property type="evidence" value="ECO:0007669"/>
    <property type="project" value="InterPro"/>
</dbReference>
<keyword evidence="1" id="KW-0862">Zinc</keyword>
<dbReference type="SUPFAM" id="SSF48150">
    <property type="entry name" value="DNA-glycosylase"/>
    <property type="match status" value="1"/>
</dbReference>
<gene>
    <name evidence="2" type="ORF">H3L94_00395</name>
</gene>
<keyword evidence="1" id="KW-0479">Metal-binding</keyword>
<organism evidence="2 3">
    <name type="scientific">Neisseria shayeganii</name>
    <dbReference type="NCBI Taxonomy" id="607712"/>
    <lineage>
        <taxon>Bacteria</taxon>
        <taxon>Pseudomonadati</taxon>
        <taxon>Pseudomonadota</taxon>
        <taxon>Betaproteobacteria</taxon>
        <taxon>Neisseriales</taxon>
        <taxon>Neisseriaceae</taxon>
        <taxon>Neisseria</taxon>
    </lineage>
</organism>
<dbReference type="KEGG" id="nsg:H3L94_00395"/>
<dbReference type="PANTHER" id="PTHR30037">
    <property type="entry name" value="DNA-3-METHYLADENINE GLYCOSYLASE 1"/>
    <property type="match status" value="1"/>
</dbReference>
<dbReference type="Proteomes" id="UP000514752">
    <property type="component" value="Chromosome"/>
</dbReference>
<dbReference type="Pfam" id="PF03352">
    <property type="entry name" value="Adenine_glyco"/>
    <property type="match status" value="1"/>
</dbReference>
<evidence type="ECO:0000313" key="2">
    <source>
        <dbReference type="EMBL" id="QMT40565.1"/>
    </source>
</evidence>
<dbReference type="PANTHER" id="PTHR30037:SF4">
    <property type="entry name" value="DNA-3-METHYLADENINE GLYCOSYLASE I"/>
    <property type="match status" value="1"/>
</dbReference>
<dbReference type="AlphaFoldDB" id="A0A7D7N3H6"/>
<dbReference type="EMBL" id="CP059567">
    <property type="protein sequence ID" value="QMT40565.1"/>
    <property type="molecule type" value="Genomic_DNA"/>
</dbReference>
<dbReference type="Gene3D" id="1.10.340.30">
    <property type="entry name" value="Hypothetical protein, domain 2"/>
    <property type="match status" value="1"/>
</dbReference>
<proteinExistence type="predicted"/>
<accession>A0A7D7N3H6</accession>
<reference evidence="2 3" key="1">
    <citation type="submission" date="2020-07" db="EMBL/GenBank/DDBJ databases">
        <title>Genomic diversity of species in the Neisseriaceae family.</title>
        <authorList>
            <person name="Vincent A.T."/>
            <person name="Bernet E."/>
            <person name="Veyrier F.J."/>
        </authorList>
    </citation>
    <scope>NUCLEOTIDE SEQUENCE [LARGE SCALE GENOMIC DNA]</scope>
    <source>
        <strain evidence="2 3">DSM 22244</strain>
    </source>
</reference>
<dbReference type="GO" id="GO:0046872">
    <property type="term" value="F:metal ion binding"/>
    <property type="evidence" value="ECO:0007669"/>
    <property type="project" value="UniProtKB-KW"/>
</dbReference>
<protein>
    <submittedName>
        <fullName evidence="2">DNA-3-methyladenine glycosylase I</fullName>
    </submittedName>
</protein>
<evidence type="ECO:0000313" key="3">
    <source>
        <dbReference type="Proteomes" id="UP000514752"/>
    </source>
</evidence>
<dbReference type="InterPro" id="IPR005019">
    <property type="entry name" value="Adenine_glyco"/>
</dbReference>